<dbReference type="Proteomes" id="UP000332933">
    <property type="component" value="Unassembled WGS sequence"/>
</dbReference>
<proteinExistence type="predicted"/>
<sequence>MAKSITDTLFGEDIKDENESSTPFCEEYALWVGTLVRMSDRMVAKATEWIQALTLIGAELSPTQLFLVSGSDMVQFLISENLATNKYVAIEKAQQLLYFDVLGLWNPPA</sequence>
<organism evidence="2 3">
    <name type="scientific">Aphanomyces stellatus</name>
    <dbReference type="NCBI Taxonomy" id="120398"/>
    <lineage>
        <taxon>Eukaryota</taxon>
        <taxon>Sar</taxon>
        <taxon>Stramenopiles</taxon>
        <taxon>Oomycota</taxon>
        <taxon>Saprolegniomycetes</taxon>
        <taxon>Saprolegniales</taxon>
        <taxon>Verrucalvaceae</taxon>
        <taxon>Aphanomyces</taxon>
    </lineage>
</organism>
<dbReference type="EMBL" id="CAADRA010005349">
    <property type="protein sequence ID" value="VFT88846.1"/>
    <property type="molecule type" value="Genomic_DNA"/>
</dbReference>
<name>A0A485KV77_9STRA</name>
<dbReference type="EMBL" id="VJMH01005328">
    <property type="protein sequence ID" value="KAF0697319.1"/>
    <property type="molecule type" value="Genomic_DNA"/>
</dbReference>
<gene>
    <name evidence="2" type="primary">Aste57867_11991</name>
    <name evidence="1" type="ORF">As57867_011946</name>
    <name evidence="2" type="ORF">ASTE57867_11991</name>
</gene>
<reference evidence="2 3" key="1">
    <citation type="submission" date="2019-03" db="EMBL/GenBank/DDBJ databases">
        <authorList>
            <person name="Gaulin E."/>
            <person name="Dumas B."/>
        </authorList>
    </citation>
    <scope>NUCLEOTIDE SEQUENCE [LARGE SCALE GENOMIC DNA]</scope>
    <source>
        <strain evidence="2">CBS 568.67</strain>
    </source>
</reference>
<dbReference type="AlphaFoldDB" id="A0A485KV77"/>
<keyword evidence="3" id="KW-1185">Reference proteome</keyword>
<evidence type="ECO:0000313" key="2">
    <source>
        <dbReference type="EMBL" id="VFT88846.1"/>
    </source>
</evidence>
<reference evidence="1" key="2">
    <citation type="submission" date="2019-06" db="EMBL/GenBank/DDBJ databases">
        <title>Genomics analysis of Aphanomyces spp. identifies a new class of oomycete effector associated with host adaptation.</title>
        <authorList>
            <person name="Gaulin E."/>
        </authorList>
    </citation>
    <scope>NUCLEOTIDE SEQUENCE</scope>
    <source>
        <strain evidence="1">CBS 578.67</strain>
    </source>
</reference>
<protein>
    <submittedName>
        <fullName evidence="2">Aste57867_11991 protein</fullName>
    </submittedName>
</protein>
<evidence type="ECO:0000313" key="3">
    <source>
        <dbReference type="Proteomes" id="UP000332933"/>
    </source>
</evidence>
<evidence type="ECO:0000313" key="1">
    <source>
        <dbReference type="EMBL" id="KAF0697319.1"/>
    </source>
</evidence>
<accession>A0A485KV77</accession>